<organism evidence="3 4">
    <name type="scientific">Bordetella trematum</name>
    <dbReference type="NCBI Taxonomy" id="123899"/>
    <lineage>
        <taxon>Bacteria</taxon>
        <taxon>Pseudomonadati</taxon>
        <taxon>Pseudomonadota</taxon>
        <taxon>Betaproteobacteria</taxon>
        <taxon>Burkholderiales</taxon>
        <taxon>Alcaligenaceae</taxon>
        <taxon>Bordetella</taxon>
    </lineage>
</organism>
<dbReference type="PATRIC" id="fig|123899.6.peg.2674"/>
<dbReference type="Pfam" id="PF04773">
    <property type="entry name" value="FecR"/>
    <property type="match status" value="1"/>
</dbReference>
<feature type="domain" description="FecR protein" evidence="1">
    <location>
        <begin position="108"/>
        <end position="189"/>
    </location>
</feature>
<feature type="domain" description="FecR N-terminal" evidence="2">
    <location>
        <begin position="8"/>
        <end position="49"/>
    </location>
</feature>
<dbReference type="RefSeq" id="WP_082832993.1">
    <property type="nucleotide sequence ID" value="NZ_CP016340.1"/>
</dbReference>
<gene>
    <name evidence="3" type="primary">fecR_2</name>
    <name evidence="3" type="ORF">SAMEA3906487_02686</name>
</gene>
<protein>
    <submittedName>
        <fullName evidence="3">Transmembrane sensor protein</fullName>
    </submittedName>
</protein>
<name>A0A157RS87_9BORD</name>
<evidence type="ECO:0000313" key="3">
    <source>
        <dbReference type="EMBL" id="SAI71242.1"/>
    </source>
</evidence>
<proteinExistence type="predicted"/>
<sequence>MSEAALRREAISWWVCMQSGAATEQQRAELEAWLRADAGHRQAWERVRAVERGIRQVPPALAHAAFTPVRRRTVLRGLLGLGVGALAGWGVYRHAPWQHLVADFGSPVGQTRHVALGSGASLILASDTALRVRQQGGGHAVHLLRGEVLADVRSAPLWLDTGFGLLHTEQARFCAARGERGCRVELLEGGLAVDHGELQQRLSAPQGLRLGRAGGLRLQAVDADAAAWVDGLVVAQDWSLDRLVYRLSRARHGVILVDDRVAGLRVSGVFPLYDAERALAAAARSLPIQIERRSRFWLSVVPA</sequence>
<dbReference type="AlphaFoldDB" id="A0A157RS87"/>
<dbReference type="Proteomes" id="UP000076825">
    <property type="component" value="Chromosome 1"/>
</dbReference>
<evidence type="ECO:0000313" key="4">
    <source>
        <dbReference type="Proteomes" id="UP000076825"/>
    </source>
</evidence>
<dbReference type="Gene3D" id="2.60.120.1440">
    <property type="match status" value="1"/>
</dbReference>
<reference evidence="3 4" key="1">
    <citation type="submission" date="2016-04" db="EMBL/GenBank/DDBJ databases">
        <authorList>
            <consortium name="Pathogen Informatics"/>
        </authorList>
    </citation>
    <scope>NUCLEOTIDE SEQUENCE [LARGE SCALE GENOMIC DNA]</scope>
    <source>
        <strain evidence="3 4">H044680328</strain>
    </source>
</reference>
<dbReference type="InterPro" id="IPR032623">
    <property type="entry name" value="FecR_N"/>
</dbReference>
<dbReference type="Pfam" id="PF16220">
    <property type="entry name" value="DUF4880"/>
    <property type="match status" value="1"/>
</dbReference>
<keyword evidence="4" id="KW-1185">Reference proteome</keyword>
<keyword evidence="3" id="KW-0812">Transmembrane</keyword>
<dbReference type="KEGG" id="btrm:SAMEA390648702686"/>
<dbReference type="PANTHER" id="PTHR30273:SF2">
    <property type="entry name" value="PROTEIN FECR"/>
    <property type="match status" value="1"/>
</dbReference>
<dbReference type="EMBL" id="LT546645">
    <property type="protein sequence ID" value="SAI71242.1"/>
    <property type="molecule type" value="Genomic_DNA"/>
</dbReference>
<accession>A0A157RS87</accession>
<dbReference type="STRING" id="123899.SAMEA3906487_02686"/>
<dbReference type="eggNOG" id="COG3712">
    <property type="taxonomic scope" value="Bacteria"/>
</dbReference>
<dbReference type="PANTHER" id="PTHR30273">
    <property type="entry name" value="PERIPLASMIC SIGNAL SENSOR AND SIGMA FACTOR ACTIVATOR FECR-RELATED"/>
    <property type="match status" value="1"/>
</dbReference>
<dbReference type="OrthoDB" id="8666469at2"/>
<evidence type="ECO:0000259" key="1">
    <source>
        <dbReference type="Pfam" id="PF04773"/>
    </source>
</evidence>
<keyword evidence="3" id="KW-0472">Membrane</keyword>
<dbReference type="InterPro" id="IPR012373">
    <property type="entry name" value="Ferrdict_sens_TM"/>
</dbReference>
<dbReference type="PIRSF" id="PIRSF018266">
    <property type="entry name" value="FecR"/>
    <property type="match status" value="1"/>
</dbReference>
<evidence type="ECO:0000259" key="2">
    <source>
        <dbReference type="Pfam" id="PF16220"/>
    </source>
</evidence>
<dbReference type="GeneID" id="56590059"/>
<dbReference type="InterPro" id="IPR006860">
    <property type="entry name" value="FecR"/>
</dbReference>
<dbReference type="GO" id="GO:0016989">
    <property type="term" value="F:sigma factor antagonist activity"/>
    <property type="evidence" value="ECO:0007669"/>
    <property type="project" value="TreeGrafter"/>
</dbReference>